<dbReference type="InterPro" id="IPR056336">
    <property type="entry name" value="YVC1_C"/>
</dbReference>
<feature type="domain" description="YVC1 N-terminal linker helical" evidence="3">
    <location>
        <begin position="635"/>
        <end position="811"/>
    </location>
</feature>
<evidence type="ECO:0000256" key="1">
    <source>
        <dbReference type="SAM" id="MobiDB-lite"/>
    </source>
</evidence>
<dbReference type="Proteomes" id="UP000309038">
    <property type="component" value="Unassembled WGS sequence"/>
</dbReference>
<dbReference type="Gene3D" id="2.130.10.10">
    <property type="entry name" value="YVTN repeat-like/Quinoprotein amine dehydrogenase"/>
    <property type="match status" value="1"/>
</dbReference>
<dbReference type="InterPro" id="IPR036322">
    <property type="entry name" value="WD40_repeat_dom_sf"/>
</dbReference>
<dbReference type="InterPro" id="IPR056337">
    <property type="entry name" value="LHD_YVC1"/>
</dbReference>
<proteinExistence type="predicted"/>
<keyword evidence="2" id="KW-0812">Transmembrane</keyword>
<feature type="transmembrane region" description="Helical" evidence="2">
    <location>
        <begin position="1005"/>
        <end position="1022"/>
    </location>
</feature>
<evidence type="ECO:0000313" key="5">
    <source>
        <dbReference type="EMBL" id="THH00233.1"/>
    </source>
</evidence>
<feature type="transmembrane region" description="Helical" evidence="2">
    <location>
        <begin position="1034"/>
        <end position="1056"/>
    </location>
</feature>
<evidence type="ECO:0000259" key="3">
    <source>
        <dbReference type="Pfam" id="PF23190"/>
    </source>
</evidence>
<organism evidence="5 6">
    <name type="scientific">Hermanssonia centrifuga</name>
    <dbReference type="NCBI Taxonomy" id="98765"/>
    <lineage>
        <taxon>Eukaryota</taxon>
        <taxon>Fungi</taxon>
        <taxon>Dikarya</taxon>
        <taxon>Basidiomycota</taxon>
        <taxon>Agaricomycotina</taxon>
        <taxon>Agaricomycetes</taxon>
        <taxon>Polyporales</taxon>
        <taxon>Meruliaceae</taxon>
        <taxon>Hermanssonia</taxon>
    </lineage>
</organism>
<dbReference type="Pfam" id="PF23190">
    <property type="entry name" value="LHD_TRPY1"/>
    <property type="match status" value="1"/>
</dbReference>
<evidence type="ECO:0000256" key="2">
    <source>
        <dbReference type="SAM" id="Phobius"/>
    </source>
</evidence>
<comment type="caution">
    <text evidence="5">The sequence shown here is derived from an EMBL/GenBank/DDBJ whole genome shotgun (WGS) entry which is preliminary data.</text>
</comment>
<feature type="transmembrane region" description="Helical" evidence="2">
    <location>
        <begin position="975"/>
        <end position="993"/>
    </location>
</feature>
<feature type="compositionally biased region" description="Acidic residues" evidence="1">
    <location>
        <begin position="521"/>
        <end position="546"/>
    </location>
</feature>
<dbReference type="SUPFAM" id="SSF50978">
    <property type="entry name" value="WD40 repeat-like"/>
    <property type="match status" value="1"/>
</dbReference>
<dbReference type="PANTHER" id="PTHR35859">
    <property type="entry name" value="NONSELECTIVE CATION CHANNEL PROTEIN"/>
    <property type="match status" value="1"/>
</dbReference>
<evidence type="ECO:0000259" key="4">
    <source>
        <dbReference type="Pfam" id="PF23317"/>
    </source>
</evidence>
<feature type="transmembrane region" description="Helical" evidence="2">
    <location>
        <begin position="899"/>
        <end position="922"/>
    </location>
</feature>
<feature type="domain" description="Calcium channel YVC1-like C-terminal transmembrane" evidence="4">
    <location>
        <begin position="850"/>
        <end position="1080"/>
    </location>
</feature>
<dbReference type="AlphaFoldDB" id="A0A4V3XB18"/>
<feature type="transmembrane region" description="Helical" evidence="2">
    <location>
        <begin position="934"/>
        <end position="955"/>
    </location>
</feature>
<dbReference type="PANTHER" id="PTHR35859:SF6">
    <property type="entry name" value="ION TRANSPORT DOMAIN-CONTAINING PROTEIN"/>
    <property type="match status" value="1"/>
</dbReference>
<gene>
    <name evidence="5" type="ORF">EW026_g2291</name>
</gene>
<accession>A0A4V3XB18</accession>
<sequence length="1082" mass="120190">MASESRWEEDLKTLDSRLDNYDAERHSDEYETESVLLGVLRDTCALVRRAEDAGQTDVSDLVEKAHEVLNRGINIAYSTDEAFDFLPSFAHSGGTLVKDTMKGPLAFMASDAGFRVSGPWTKESQPHACSTLLSRFRGGVQIPSAETHPLANVVFQARCEITDHETCRPIRLSLSSGGSCLALAASGGYKNRGPSAHYWLLNNDDDELFSVEPELADVAYHIAVDESHKLMFMADNDRIKSYSWENGKGTPVHTLNSNSHQGPLALLPNGRILRAGKGSALSWTIDPLETHGQNYKRIGKGKYKGFEDTGRDVERDDMEFSTGSKPDSTISFADASFKPSVWHRHEPTGYMLSGEEPRVRDSYSCIALDLEHGGKMVTRYLGHGGKVENITTSEGDGNVFLTSGSDGFARLYDIRHPLPALTFDIECESAPCYTAVLAHLDGIPAIFSGGVKTEAIKFWDIRAKQLVYELSTGNNVVNSLVWNSRNSTLYAATECENMDRLGYHHDYRRAKPPRQPREDKMDEDGDEVEDDEDDYDEDEDDDWDDEDRCWPSRAFHMENYFGEMFDAGEDRLFRYKFKADADNSVLPEYGRASLESDSYCSSITRLIPVMLHGDEEQSHKLLAPTPEYLASVKVFPLIPNIKKDAITNIDTALSWDQLTAADVNFAIVRPLVLKYAGLGNMAVVYACFVVRSHFISEAEENLAYSGVLLSRAALCEILAMKLLGSFASTQIQLAAVLTASWNPLSGASVEVVNEVREAVGGDENADDPQCALEMAIATEAKRFISLPLVQAVVNDIHAGRLVFSMTSHKSVLADNYKPRAIEYYNVHDNPFLDHYRLRVPRYGAILEFLSFVILLLLFLMALSTQDVNKITTIEIAFIVFATAFALDEYTASKEHGWEIYIANIWNVFDTAFIIICAAYLGLRIKGLAYNDPAASNLAFDILACGACVLFPRLAFFAVKNNVIVFRALRAMAAEFVFFIGIAAICFSGLLFTLHSLAADKWSVKAIAWLMVQIWFGNTYLSFGQAESFHPVFGPILMTCFAALSNTLLLTILISILSNTFARIDANATQEYLFQYAITTIEG</sequence>
<dbReference type="EMBL" id="SGPJ01000056">
    <property type="protein sequence ID" value="THH00233.1"/>
    <property type="molecule type" value="Genomic_DNA"/>
</dbReference>
<keyword evidence="2" id="KW-0472">Membrane</keyword>
<dbReference type="Pfam" id="PF23317">
    <property type="entry name" value="YVC1_C"/>
    <property type="match status" value="1"/>
</dbReference>
<dbReference type="InterPro" id="IPR015943">
    <property type="entry name" value="WD40/YVTN_repeat-like_dom_sf"/>
</dbReference>
<keyword evidence="6" id="KW-1185">Reference proteome</keyword>
<reference evidence="5 6" key="1">
    <citation type="submission" date="2019-02" db="EMBL/GenBank/DDBJ databases">
        <title>Genome sequencing of the rare red list fungi Phlebia centrifuga.</title>
        <authorList>
            <person name="Buettner E."/>
            <person name="Kellner H."/>
        </authorList>
    </citation>
    <scope>NUCLEOTIDE SEQUENCE [LARGE SCALE GENOMIC DNA]</scope>
    <source>
        <strain evidence="5 6">DSM 108282</strain>
    </source>
</reference>
<keyword evidence="2" id="KW-1133">Transmembrane helix</keyword>
<feature type="transmembrane region" description="Helical" evidence="2">
    <location>
        <begin position="870"/>
        <end position="887"/>
    </location>
</feature>
<feature type="transmembrane region" description="Helical" evidence="2">
    <location>
        <begin position="842"/>
        <end position="863"/>
    </location>
</feature>
<feature type="region of interest" description="Disordered" evidence="1">
    <location>
        <begin position="506"/>
        <end position="546"/>
    </location>
</feature>
<evidence type="ECO:0000313" key="6">
    <source>
        <dbReference type="Proteomes" id="UP000309038"/>
    </source>
</evidence>
<protein>
    <submittedName>
        <fullName evidence="5">Uncharacterized protein</fullName>
    </submittedName>
</protein>
<name>A0A4V3XB18_9APHY</name>
<dbReference type="InterPro" id="IPR052971">
    <property type="entry name" value="TRP_calcium_channel"/>
</dbReference>